<dbReference type="STRING" id="1797711.A2870_04455"/>
<dbReference type="EMBL" id="MFAZ01000025">
    <property type="protein sequence ID" value="OGD86993.1"/>
    <property type="molecule type" value="Genomic_DNA"/>
</dbReference>
<proteinExistence type="predicted"/>
<sequence length="140" mass="14667">MDSLVKSLEDVFRKLPPLPANIVDVLVGITPWIALIFGILGVLGALAGLGILTVFAPLAVVSGARGFGLGYISTIGLGLSSLLMLAAFPGVKARKASGWQLLFWSEVVNVVASLVGLSVGSIIGAIIAFYLLFQIKPRYK</sequence>
<organism evidence="2 3">
    <name type="scientific">Candidatus Curtissbacteria bacterium RIFCSPHIGHO2_01_FULL_41_11</name>
    <dbReference type="NCBI Taxonomy" id="1797711"/>
    <lineage>
        <taxon>Bacteria</taxon>
        <taxon>Candidatus Curtissiibacteriota</taxon>
    </lineage>
</organism>
<feature type="transmembrane region" description="Helical" evidence="1">
    <location>
        <begin position="32"/>
        <end position="56"/>
    </location>
</feature>
<gene>
    <name evidence="2" type="ORF">A2870_04455</name>
</gene>
<reference evidence="2 3" key="1">
    <citation type="journal article" date="2016" name="Nat. Commun.">
        <title>Thousands of microbial genomes shed light on interconnected biogeochemical processes in an aquifer system.</title>
        <authorList>
            <person name="Anantharaman K."/>
            <person name="Brown C.T."/>
            <person name="Hug L.A."/>
            <person name="Sharon I."/>
            <person name="Castelle C.J."/>
            <person name="Probst A.J."/>
            <person name="Thomas B.C."/>
            <person name="Singh A."/>
            <person name="Wilkins M.J."/>
            <person name="Karaoz U."/>
            <person name="Brodie E.L."/>
            <person name="Williams K.H."/>
            <person name="Hubbard S.S."/>
            <person name="Banfield J.F."/>
        </authorList>
    </citation>
    <scope>NUCLEOTIDE SEQUENCE [LARGE SCALE GENOMIC DNA]</scope>
</reference>
<feature type="transmembrane region" description="Helical" evidence="1">
    <location>
        <begin position="68"/>
        <end position="88"/>
    </location>
</feature>
<name>A0A1F5G530_9BACT</name>
<accession>A0A1F5G530</accession>
<keyword evidence="1" id="KW-0472">Membrane</keyword>
<evidence type="ECO:0008006" key="4">
    <source>
        <dbReference type="Google" id="ProtNLM"/>
    </source>
</evidence>
<protein>
    <recommendedName>
        <fullName evidence="4">Chromate transporter</fullName>
    </recommendedName>
</protein>
<evidence type="ECO:0000313" key="3">
    <source>
        <dbReference type="Proteomes" id="UP000179102"/>
    </source>
</evidence>
<evidence type="ECO:0000256" key="1">
    <source>
        <dbReference type="SAM" id="Phobius"/>
    </source>
</evidence>
<feature type="transmembrane region" description="Helical" evidence="1">
    <location>
        <begin position="108"/>
        <end position="133"/>
    </location>
</feature>
<dbReference type="Proteomes" id="UP000179102">
    <property type="component" value="Unassembled WGS sequence"/>
</dbReference>
<keyword evidence="1" id="KW-0812">Transmembrane</keyword>
<dbReference type="AlphaFoldDB" id="A0A1F5G530"/>
<comment type="caution">
    <text evidence="2">The sequence shown here is derived from an EMBL/GenBank/DDBJ whole genome shotgun (WGS) entry which is preliminary data.</text>
</comment>
<evidence type="ECO:0000313" key="2">
    <source>
        <dbReference type="EMBL" id="OGD86993.1"/>
    </source>
</evidence>
<keyword evidence="1" id="KW-1133">Transmembrane helix</keyword>